<dbReference type="InterPro" id="IPR031042">
    <property type="entry name" value="Glyco_TIGR04440"/>
</dbReference>
<sequence>MQSHSGNEHTALNQRLTLLLLAKEQPDFLRRALKYYSAFACNVVVVDASAEPDAEIAGNSSVHYVQSAELANASLSARIAEGLKQITTPFVVQAPVDSFLLPDALISALSFLESNQTYGACQGYSLSYQAQVSQVDYFRRDRKICEDHASDDAAERVLGFMSEGLSLLSAVTRTELAQQWFASVAEDTEPHWQEIGHMTYLVAAARLRILPIAYALHFTPGKEAGTSHGGAIAAAVKHTDPKAKAAREAFAKKLAALLGEGSGFEGVQGTQHILAGFAAMAERLKTQGFQGDEKIISAVWNVALEQSDALFEPRQFVELPFYNQPLFDELARIEFLIHVMPAGRVQMEGLEAALLKQAELLRAQNNPDAEARLSRLWYAYETYAFNIGVVQSLLDELRNNKDDEDSEKQIELVSAWGQRLQAASAVDNGRLLDSMASGRLLNWLDSRDPAPDALKQITEKLASKSAGSQIGILLLDLDADVFKLQATFDSLINSHYKSFKVVVFTTGELPAVTTLHNTLHFVKVTESNYIDKINLVVKQSPSDWLMLAQAGEEFTRSGLLLASAELVDAAECRAVAVDEVQRQPNGTLAPVFRPGFNLDLLQSLPALMARHWLIRRDLLVEAGGYSREFPRALEFDLLLRLIEEGGMSGLAHLSEPVLICEAPALEDNQDEQKALKRHLGKRGYQAEISSAQPGTYKIDYRHAHRPVVSILLHSQDNLPELQRCLQSILQRTRYQRYEVLIGDNASTSTELSTWLDKQEQVSGRVRVLRASQRMSASALLNLTSQEAGGEYLILLDAQSQIVNVGWIESLLNQAQRPEVGVVGAKLVDREGTVTQAGLILGLNGGVGSGFVGEPKTSKGYMQRLVVEQNYSAVSSACLMIAKQLYDALGGLDEAEFAEGLSDVDLCLKASQAGYLTVWTPHVQVVHPGVMHAPEQARTALIDKWSAQFAQDEAYNANLDLKGPGFTLAV</sequence>
<dbReference type="PANTHER" id="PTHR43179:SF7">
    <property type="entry name" value="RHAMNOSYLTRANSFERASE WBBL"/>
    <property type="match status" value="1"/>
</dbReference>
<feature type="domain" description="Glycosyltransferase 2-like" evidence="2">
    <location>
        <begin position="719"/>
        <end position="836"/>
    </location>
</feature>
<evidence type="ECO:0000313" key="3">
    <source>
        <dbReference type="EMBL" id="KPZ00083.1"/>
    </source>
</evidence>
<dbReference type="AlphaFoldDB" id="A0AA40P402"/>
<dbReference type="Proteomes" id="UP000050523">
    <property type="component" value="Unassembled WGS sequence"/>
</dbReference>
<keyword evidence="1" id="KW-0472">Membrane</keyword>
<keyword evidence="1" id="KW-1003">Cell membrane</keyword>
<dbReference type="Gene3D" id="3.90.550.10">
    <property type="entry name" value="Spore Coat Polysaccharide Biosynthesis Protein SpsA, Chain A"/>
    <property type="match status" value="1"/>
</dbReference>
<evidence type="ECO:0000259" key="2">
    <source>
        <dbReference type="Pfam" id="PF00535"/>
    </source>
</evidence>
<dbReference type="RefSeq" id="WP_054997729.1">
    <property type="nucleotide sequence ID" value="NZ_LJRO01000206.1"/>
</dbReference>
<keyword evidence="1" id="KW-0997">Cell inner membrane</keyword>
<dbReference type="Pfam" id="PF00535">
    <property type="entry name" value="Glycos_transf_2"/>
    <property type="match status" value="1"/>
</dbReference>
<dbReference type="NCBIfam" id="TIGR04440">
    <property type="entry name" value="glyco_TIGR04440"/>
    <property type="match status" value="1"/>
</dbReference>
<organism evidence="3 4">
    <name type="scientific">Pseudomonas tremae</name>
    <dbReference type="NCBI Taxonomy" id="200454"/>
    <lineage>
        <taxon>Bacteria</taxon>
        <taxon>Pseudomonadati</taxon>
        <taxon>Pseudomonadota</taxon>
        <taxon>Gammaproteobacteria</taxon>
        <taxon>Pseudomonadales</taxon>
        <taxon>Pseudomonadaceae</taxon>
        <taxon>Pseudomonas</taxon>
    </lineage>
</organism>
<comment type="caution">
    <text evidence="3">The sequence shown here is derived from an EMBL/GenBank/DDBJ whole genome shotgun (WGS) entry which is preliminary data.</text>
</comment>
<name>A0AA40P402_9PSED</name>
<protein>
    <submittedName>
        <fullName evidence="3">Glycosyl transferase family protein</fullName>
    </submittedName>
</protein>
<dbReference type="PANTHER" id="PTHR43179">
    <property type="entry name" value="RHAMNOSYLTRANSFERASE WBBL"/>
    <property type="match status" value="1"/>
</dbReference>
<gene>
    <name evidence="3" type="ORF">ALO43_04555</name>
</gene>
<dbReference type="GO" id="GO:0016740">
    <property type="term" value="F:transferase activity"/>
    <property type="evidence" value="ECO:0007669"/>
    <property type="project" value="UniProtKB-KW"/>
</dbReference>
<keyword evidence="3" id="KW-0808">Transferase</keyword>
<dbReference type="EMBL" id="LJRO01000206">
    <property type="protein sequence ID" value="KPZ00083.1"/>
    <property type="molecule type" value="Genomic_DNA"/>
</dbReference>
<evidence type="ECO:0000256" key="1">
    <source>
        <dbReference type="ARBA" id="ARBA00022519"/>
    </source>
</evidence>
<dbReference type="SUPFAM" id="SSF53448">
    <property type="entry name" value="Nucleotide-diphospho-sugar transferases"/>
    <property type="match status" value="3"/>
</dbReference>
<dbReference type="InterPro" id="IPR029044">
    <property type="entry name" value="Nucleotide-diphossugar_trans"/>
</dbReference>
<dbReference type="InterPro" id="IPR001173">
    <property type="entry name" value="Glyco_trans_2-like"/>
</dbReference>
<proteinExistence type="predicted"/>
<reference evidence="3 4" key="1">
    <citation type="submission" date="2015-09" db="EMBL/GenBank/DDBJ databases">
        <title>Genome announcement of multiple Pseudomonas syringae strains.</title>
        <authorList>
            <person name="Thakur S."/>
            <person name="Wang P.W."/>
            <person name="Gong Y."/>
            <person name="Weir B.S."/>
            <person name="Guttman D.S."/>
        </authorList>
    </citation>
    <scope>NUCLEOTIDE SEQUENCE [LARGE SCALE GENOMIC DNA]</scope>
    <source>
        <strain evidence="3 4">ICMP9151</strain>
    </source>
</reference>
<accession>A0AA40P402</accession>
<evidence type="ECO:0000313" key="4">
    <source>
        <dbReference type="Proteomes" id="UP000050523"/>
    </source>
</evidence>